<dbReference type="GO" id="GO:0003678">
    <property type="term" value="F:DNA helicase activity"/>
    <property type="evidence" value="ECO:0007669"/>
    <property type="project" value="UniProtKB-EC"/>
</dbReference>
<dbReference type="EMBL" id="CP018632">
    <property type="protein sequence ID" value="ASJ70662.1"/>
    <property type="molecule type" value="Genomic_DNA"/>
</dbReference>
<keyword evidence="4" id="KW-0067">ATP-binding</keyword>
<dbReference type="SUPFAM" id="SSF52540">
    <property type="entry name" value="P-loop containing nucleoside triphosphate hydrolases"/>
    <property type="match status" value="1"/>
</dbReference>
<name>A0A2Z2NH96_9GAMM</name>
<feature type="domain" description="PLD phosphodiesterase" evidence="1">
    <location>
        <begin position="223"/>
        <end position="254"/>
    </location>
</feature>
<dbReference type="SUPFAM" id="SSF56024">
    <property type="entry name" value="Phospholipase D/nuclease"/>
    <property type="match status" value="1"/>
</dbReference>
<dbReference type="PROSITE" id="PS51192">
    <property type="entry name" value="HELICASE_ATP_BIND_1"/>
    <property type="match status" value="1"/>
</dbReference>
<dbReference type="KEGG" id="gai:IMCC3135_02745"/>
<dbReference type="InterPro" id="IPR027417">
    <property type="entry name" value="P-loop_NTPase"/>
</dbReference>
<dbReference type="GO" id="GO:0006793">
    <property type="term" value="P:phosphorus metabolic process"/>
    <property type="evidence" value="ECO:0007669"/>
    <property type="project" value="UniProtKB-ARBA"/>
</dbReference>
<dbReference type="AlphaFoldDB" id="A0A2Z2NH96"/>
<dbReference type="Pfam" id="PF13091">
    <property type="entry name" value="PLDc_2"/>
    <property type="match status" value="1"/>
</dbReference>
<dbReference type="PANTHER" id="PTHR47962:SF7">
    <property type="entry name" value="MITOCHONDRIAL ATP-DEPENDENT HELICASE IRC3-RELATED"/>
    <property type="match status" value="1"/>
</dbReference>
<dbReference type="GO" id="GO:0016887">
    <property type="term" value="F:ATP hydrolysis activity"/>
    <property type="evidence" value="ECO:0007669"/>
    <property type="project" value="TreeGrafter"/>
</dbReference>
<evidence type="ECO:0000259" key="1">
    <source>
        <dbReference type="PROSITE" id="PS50035"/>
    </source>
</evidence>
<dbReference type="EC" id="3.6.4.12" evidence="4"/>
<keyword evidence="4" id="KW-0378">Hydrolase</keyword>
<accession>A0A2Z2NH96</accession>
<dbReference type="GO" id="GO:0003677">
    <property type="term" value="F:DNA binding"/>
    <property type="evidence" value="ECO:0007669"/>
    <property type="project" value="InterPro"/>
</dbReference>
<dbReference type="SMART" id="SM00487">
    <property type="entry name" value="DEXDc"/>
    <property type="match status" value="1"/>
</dbReference>
<dbReference type="Gene3D" id="3.30.870.10">
    <property type="entry name" value="Endonuclease Chain A"/>
    <property type="match status" value="1"/>
</dbReference>
<dbReference type="InterPro" id="IPR014001">
    <property type="entry name" value="Helicase_ATP-bd"/>
</dbReference>
<keyword evidence="4" id="KW-0347">Helicase</keyword>
<dbReference type="InterPro" id="IPR025202">
    <property type="entry name" value="PLD-like_dom"/>
</dbReference>
<dbReference type="InterPro" id="IPR006935">
    <property type="entry name" value="Helicase/UvrB_N"/>
</dbReference>
<feature type="domain" description="Helicase C-terminal" evidence="3">
    <location>
        <begin position="542"/>
        <end position="702"/>
    </location>
</feature>
<dbReference type="Pfam" id="PF04851">
    <property type="entry name" value="ResIII"/>
    <property type="match status" value="1"/>
</dbReference>
<dbReference type="Pfam" id="PF00271">
    <property type="entry name" value="Helicase_C"/>
    <property type="match status" value="1"/>
</dbReference>
<evidence type="ECO:0000259" key="3">
    <source>
        <dbReference type="PROSITE" id="PS51194"/>
    </source>
</evidence>
<dbReference type="Pfam" id="PF11907">
    <property type="entry name" value="DUF3427"/>
    <property type="match status" value="1"/>
</dbReference>
<keyword evidence="4" id="KW-0547">Nucleotide-binding</keyword>
<dbReference type="OrthoDB" id="9804086at2"/>
<dbReference type="CDD" id="cd18032">
    <property type="entry name" value="DEXHc_RE_I_III_res"/>
    <property type="match status" value="1"/>
</dbReference>
<dbReference type="InterPro" id="IPR021835">
    <property type="entry name" value="DUF3427"/>
</dbReference>
<reference evidence="4 5" key="1">
    <citation type="submission" date="2016-12" db="EMBL/GenBank/DDBJ databases">
        <authorList>
            <person name="Song W.-J."/>
            <person name="Kurnit D.M."/>
        </authorList>
    </citation>
    <scope>NUCLEOTIDE SEQUENCE [LARGE SCALE GENOMIC DNA]</scope>
    <source>
        <strain evidence="4 5">IMCC3135</strain>
    </source>
</reference>
<dbReference type="Proteomes" id="UP000250079">
    <property type="component" value="Chromosome"/>
</dbReference>
<protein>
    <submittedName>
        <fullName evidence="4">DNA repair helicase RadD</fullName>
        <ecNumber evidence="4">3.6.4.12</ecNumber>
    </submittedName>
</protein>
<proteinExistence type="predicted"/>
<dbReference type="Gene3D" id="3.40.50.300">
    <property type="entry name" value="P-loop containing nucleotide triphosphate hydrolases"/>
    <property type="match status" value="2"/>
</dbReference>
<feature type="domain" description="Helicase ATP-binding" evidence="2">
    <location>
        <begin position="331"/>
        <end position="485"/>
    </location>
</feature>
<dbReference type="RefSeq" id="WP_088916182.1">
    <property type="nucleotide sequence ID" value="NZ_CP018632.1"/>
</dbReference>
<gene>
    <name evidence="4" type="primary">radD</name>
    <name evidence="4" type="ORF">IMCC3135_02745</name>
</gene>
<dbReference type="PROSITE" id="PS51194">
    <property type="entry name" value="HELICASE_CTER"/>
    <property type="match status" value="1"/>
</dbReference>
<organism evidence="4 5">
    <name type="scientific">Granulosicoccus antarcticus IMCC3135</name>
    <dbReference type="NCBI Taxonomy" id="1192854"/>
    <lineage>
        <taxon>Bacteria</taxon>
        <taxon>Pseudomonadati</taxon>
        <taxon>Pseudomonadota</taxon>
        <taxon>Gammaproteobacteria</taxon>
        <taxon>Chromatiales</taxon>
        <taxon>Granulosicoccaceae</taxon>
        <taxon>Granulosicoccus</taxon>
    </lineage>
</organism>
<dbReference type="InterPro" id="IPR001736">
    <property type="entry name" value="PLipase_D/transphosphatidylase"/>
</dbReference>
<evidence type="ECO:0000313" key="5">
    <source>
        <dbReference type="Proteomes" id="UP000250079"/>
    </source>
</evidence>
<dbReference type="PANTHER" id="PTHR47962">
    <property type="entry name" value="ATP-DEPENDENT HELICASE LHR-RELATED-RELATED"/>
    <property type="match status" value="1"/>
</dbReference>
<dbReference type="GO" id="GO:0005524">
    <property type="term" value="F:ATP binding"/>
    <property type="evidence" value="ECO:0007669"/>
    <property type="project" value="InterPro"/>
</dbReference>
<keyword evidence="5" id="KW-1185">Reference proteome</keyword>
<dbReference type="CDD" id="cd18799">
    <property type="entry name" value="SF2_C_EcoAI-like"/>
    <property type="match status" value="1"/>
</dbReference>
<dbReference type="SMART" id="SM00490">
    <property type="entry name" value="HELICc"/>
    <property type="match status" value="1"/>
</dbReference>
<dbReference type="InterPro" id="IPR001650">
    <property type="entry name" value="Helicase_C-like"/>
</dbReference>
<dbReference type="PROSITE" id="PS50035">
    <property type="entry name" value="PLD"/>
    <property type="match status" value="1"/>
</dbReference>
<evidence type="ECO:0000259" key="2">
    <source>
        <dbReference type="PROSITE" id="PS51192"/>
    </source>
</evidence>
<dbReference type="InterPro" id="IPR052511">
    <property type="entry name" value="ATP-dep_Helicase"/>
</dbReference>
<evidence type="ECO:0000313" key="4">
    <source>
        <dbReference type="EMBL" id="ASJ70662.1"/>
    </source>
</evidence>
<sequence>MPKKVDGFTPLPAEPGLYDQLIDQQLHDQLAELAQSRLAPDIKQVDPAELPDRVGELVGKWISRALASVTPDDRTAAAITLSQAVINALTHAEPDSDSSISSLTDPVSRLLAVNHLSPTNTPIPIRQPLTPLRDTVLMTNARDQPAVGREIEAEIESADRIDLVLAFIRWTGIRQLLPSLKRHAEAGRKIRIITTTYTGSTELKALEVLAELGAQIKVSYDTSTTRLHAKAWLFQRKTGFSTVYIGSSNLTFSAMTPGLEWNVRASQRLNPELITAFERTFATYWADAHFEKFDREQFIQATTHESDDSIITPFEIQPYPFQRQILERLQVERAKGFPNNLIAAATGTGKTIMAAFDYRQLKSELPRARLLFIAHRSQILEQSRTTFRHVLRNGSFGELWVDGQQPNQWEHVFASIQSITANDATALDPTQFDVVIIDEFHHAAASSYETLLNHLRPKHLLGLTATPERTDGLDILKWFGGKLSIELRLWDALEQGLLSPFHYFGIHDATDLSKITWRRGGGYDIKELTNLYTGDDLRASKVIQAVIEKIGEPKRMRALGFCVSIEHAKFMASRFERAGIAALAITSHNSSIERGNALDELREGKLNILFTVDLFNEGVDIPTVDVVLMLRPTESATIFLQQLGRGLRRAEGKDVLTVLDFVGHHRKEFRFDLRYRAMLGISRRQLETDIKQGFPYLPAGCLLELDQVSKGVVLKNIKESLPTDWRQRIQELRSIGDTTLANYLHETGLELDDIYRGNHTWTELRREADIDQTVPLDGEALIGRGIARLLHLDDQKRISAYQNLLNSSQAPQTSKLNERTRRQLEGLLLTVLSPKKNQYRDLDHASTEFWRHGGLRNELIAVLDLLQSQITHMHHPLGLLHPVPLQVHASYTREEILAAFGASTVAKPMPLQSGVYWHAPTQTDLLFITLQKTEKDYSPTTRYLDYAISEHLFHWESQAKDATDSARGQNYLHHEKRNRSIALFIRSAKKQPNGRTMPYFCAGTASYVEHQSERPIQITWKLQYPLPGDVFSDYRAAVA</sequence>